<dbReference type="GO" id="GO:0008270">
    <property type="term" value="F:zinc ion binding"/>
    <property type="evidence" value="ECO:0007669"/>
    <property type="project" value="InterPro"/>
</dbReference>
<name>A0AAV5DGT3_ELECO</name>
<feature type="repeat" description="PPR" evidence="6">
    <location>
        <begin position="413"/>
        <end position="447"/>
    </location>
</feature>
<dbReference type="InterPro" id="IPR046960">
    <property type="entry name" value="PPR_At4g14850-like_plant"/>
</dbReference>
<dbReference type="SMART" id="SM00046">
    <property type="entry name" value="DAGKc"/>
    <property type="match status" value="1"/>
</dbReference>
<dbReference type="GO" id="GO:0005524">
    <property type="term" value="F:ATP binding"/>
    <property type="evidence" value="ECO:0007669"/>
    <property type="project" value="UniProtKB-KW"/>
</dbReference>
<feature type="compositionally biased region" description="Low complexity" evidence="8">
    <location>
        <begin position="87"/>
        <end position="103"/>
    </location>
</feature>
<keyword evidence="11" id="KW-1185">Reference proteome</keyword>
<dbReference type="Pfam" id="PF01535">
    <property type="entry name" value="PPR"/>
    <property type="match status" value="3"/>
</dbReference>
<dbReference type="InterPro" id="IPR000756">
    <property type="entry name" value="Diacylglycerol_kin_accessory"/>
</dbReference>
<dbReference type="NCBIfam" id="TIGR00756">
    <property type="entry name" value="PPR"/>
    <property type="match status" value="5"/>
</dbReference>
<dbReference type="PANTHER" id="PTHR47926:SF365">
    <property type="entry name" value="DYW DOMAIN-CONTAINING PROTEIN"/>
    <property type="match status" value="1"/>
</dbReference>
<dbReference type="Gene3D" id="3.40.50.10330">
    <property type="entry name" value="Probable inorganic polyphosphate/atp-NAD kinase, domain 1"/>
    <property type="match status" value="1"/>
</dbReference>
<feature type="domain" description="DAGKc" evidence="9">
    <location>
        <begin position="819"/>
        <end position="904"/>
    </location>
</feature>
<keyword evidence="4" id="KW-0809">Transit peptide</keyword>
<evidence type="ECO:0000256" key="1">
    <source>
        <dbReference type="ARBA" id="ARBA00006643"/>
    </source>
</evidence>
<comment type="catalytic activity">
    <reaction evidence="7">
        <text>a 1,2-diacyl-sn-glycerol + ATP = a 1,2-diacyl-sn-glycero-3-phosphate + ADP + H(+)</text>
        <dbReference type="Rhea" id="RHEA:10272"/>
        <dbReference type="ChEBI" id="CHEBI:15378"/>
        <dbReference type="ChEBI" id="CHEBI:17815"/>
        <dbReference type="ChEBI" id="CHEBI:30616"/>
        <dbReference type="ChEBI" id="CHEBI:58608"/>
        <dbReference type="ChEBI" id="CHEBI:456216"/>
        <dbReference type="EC" id="2.7.1.107"/>
    </reaction>
</comment>
<dbReference type="EMBL" id="BQKI01000016">
    <property type="protein sequence ID" value="GJN09722.1"/>
    <property type="molecule type" value="Genomic_DNA"/>
</dbReference>
<reference evidence="10" key="1">
    <citation type="journal article" date="2018" name="DNA Res.">
        <title>Multiple hybrid de novo genome assembly of finger millet, an orphan allotetraploid crop.</title>
        <authorList>
            <person name="Hatakeyama M."/>
            <person name="Aluri S."/>
            <person name="Balachadran M.T."/>
            <person name="Sivarajan S.R."/>
            <person name="Patrignani A."/>
            <person name="Gruter S."/>
            <person name="Poveda L."/>
            <person name="Shimizu-Inatsugi R."/>
            <person name="Baeten J."/>
            <person name="Francoijs K.J."/>
            <person name="Nataraja K.N."/>
            <person name="Reddy Y.A.N."/>
            <person name="Phadnis S."/>
            <person name="Ravikumar R.L."/>
            <person name="Schlapbach R."/>
            <person name="Sreeman S.M."/>
            <person name="Shimizu K.K."/>
        </authorList>
    </citation>
    <scope>NUCLEOTIDE SEQUENCE</scope>
</reference>
<evidence type="ECO:0000256" key="4">
    <source>
        <dbReference type="ARBA" id="ARBA00022946"/>
    </source>
</evidence>
<dbReference type="SMART" id="SM00045">
    <property type="entry name" value="DAGKa"/>
    <property type="match status" value="1"/>
</dbReference>
<dbReference type="InterPro" id="IPR002885">
    <property type="entry name" value="PPR_rpt"/>
</dbReference>
<dbReference type="FunFam" id="1.25.40.10:FF:000184">
    <property type="entry name" value="Pentatricopeptide repeat-containing protein, chloroplastic"/>
    <property type="match status" value="1"/>
</dbReference>
<feature type="repeat" description="PPR" evidence="6">
    <location>
        <begin position="514"/>
        <end position="548"/>
    </location>
</feature>
<dbReference type="Pfam" id="PF12854">
    <property type="entry name" value="PPR_1"/>
    <property type="match status" value="1"/>
</dbReference>
<organism evidence="10 11">
    <name type="scientific">Eleusine coracana subsp. coracana</name>
    <dbReference type="NCBI Taxonomy" id="191504"/>
    <lineage>
        <taxon>Eukaryota</taxon>
        <taxon>Viridiplantae</taxon>
        <taxon>Streptophyta</taxon>
        <taxon>Embryophyta</taxon>
        <taxon>Tracheophyta</taxon>
        <taxon>Spermatophyta</taxon>
        <taxon>Magnoliopsida</taxon>
        <taxon>Liliopsida</taxon>
        <taxon>Poales</taxon>
        <taxon>Poaceae</taxon>
        <taxon>PACMAD clade</taxon>
        <taxon>Chloridoideae</taxon>
        <taxon>Cynodonteae</taxon>
        <taxon>Eleusininae</taxon>
        <taxon>Eleusine</taxon>
    </lineage>
</organism>
<dbReference type="Pfam" id="PF00609">
    <property type="entry name" value="DAGK_acc"/>
    <property type="match status" value="1"/>
</dbReference>
<evidence type="ECO:0000256" key="7">
    <source>
        <dbReference type="RuleBase" id="RU361128"/>
    </source>
</evidence>
<evidence type="ECO:0000259" key="9">
    <source>
        <dbReference type="PROSITE" id="PS50146"/>
    </source>
</evidence>
<dbReference type="InterPro" id="IPR032867">
    <property type="entry name" value="DYW_dom"/>
</dbReference>
<dbReference type="Pfam" id="PF13041">
    <property type="entry name" value="PPR_2"/>
    <property type="match status" value="1"/>
</dbReference>
<reference evidence="10" key="2">
    <citation type="submission" date="2021-12" db="EMBL/GenBank/DDBJ databases">
        <title>Resequencing data analysis of finger millet.</title>
        <authorList>
            <person name="Hatakeyama M."/>
            <person name="Aluri S."/>
            <person name="Balachadran M.T."/>
            <person name="Sivarajan S.R."/>
            <person name="Poveda L."/>
            <person name="Shimizu-Inatsugi R."/>
            <person name="Schlapbach R."/>
            <person name="Sreeman S.M."/>
            <person name="Shimizu K.K."/>
        </authorList>
    </citation>
    <scope>NUCLEOTIDE SEQUENCE</scope>
</reference>
<keyword evidence="7" id="KW-0067">ATP-binding</keyword>
<feature type="region of interest" description="Disordered" evidence="8">
    <location>
        <begin position="57"/>
        <end position="129"/>
    </location>
</feature>
<proteinExistence type="inferred from homology"/>
<dbReference type="PROSITE" id="PS51375">
    <property type="entry name" value="PPR"/>
    <property type="match status" value="3"/>
</dbReference>
<dbReference type="GO" id="GO:0004143">
    <property type="term" value="F:ATP-dependent diacylglycerol kinase activity"/>
    <property type="evidence" value="ECO:0007669"/>
    <property type="project" value="UniProtKB-EC"/>
</dbReference>
<feature type="compositionally biased region" description="Pro residues" evidence="8">
    <location>
        <begin position="117"/>
        <end position="128"/>
    </location>
</feature>
<evidence type="ECO:0000256" key="5">
    <source>
        <dbReference type="ARBA" id="ARBA00023016"/>
    </source>
</evidence>
<evidence type="ECO:0000313" key="11">
    <source>
        <dbReference type="Proteomes" id="UP001054889"/>
    </source>
</evidence>
<evidence type="ECO:0000256" key="6">
    <source>
        <dbReference type="PROSITE-ProRule" id="PRU00708"/>
    </source>
</evidence>
<keyword evidence="3" id="KW-0677">Repeat</keyword>
<dbReference type="Pfam" id="PF14432">
    <property type="entry name" value="DYW_deaminase"/>
    <property type="match status" value="1"/>
</dbReference>
<dbReference type="Gene3D" id="1.25.40.10">
    <property type="entry name" value="Tetratricopeptide repeat domain"/>
    <property type="match status" value="2"/>
</dbReference>
<sequence>MEKMIGLLIIYFKHTDHRLVSTLGTLPGSLPFLRRKRKENRPYKSLSSCRVARLNRRASRAPLALPPTTHSPDPNPWPRPRWRSRSRSCSIMSSLWSSSASSPTPTPDRDRGDEPRSPTPPPLPPPPLVGALIESLSFRSCGFGRAASSAFEKEDLRARAALPGRLRAAVQAAMRAADPAAGMFACDGGEDASPPWLFGPPAHDDAPESPLIAFVNPRSGGRLGPVLKTRLQELIGEDQRMAGVARYVDLLSRCGGDARAVARIHAALVTSGWLRHSAELHDALVRAHSRTPRPHLALPLYPHLLRAGLRPTPHTLPSLLRSAALSAATEAAPLALAAHAHAVKLGLDRFVLVSNALVRVHAGLLGRLDDGLRLLRTAAAVDASSFNTLITAYARAGRVADARALFDEMPERNAVSWSAMVNGYVQAGDGREALAVFSRMQTEGVCPEDTVLVGVLTACAQHGALEQGKWVHGYLKANSIRISVFLGTVLVDMYAKCGEVQLALEVFEGMKEKNVLAWTTMIKGLAMHGRGSEALELFSQMERSSVKPDDIAFIGALCACTHAGLVDKGRELFNSMVRKYGIKPKIEHYGCMVDLLARNGLLSEARDLIEKMPMEPDALIWGALMAGCRFHKNVELAEYVMKHWIVLEPDKSGAYVLLANIYAASGRHASARNIRHLMRAKGVDKTPGCSTVEIKGVIHQFIVGDVSHPRIKDIMAKWHEIDSRIRLEEGYIPNKQEVLLDIEEEEKENSLSRHSEKLAIAFALISTSDNMPIRIVKNLRVFDLTVVKPSDFVEYGLACLEQLADSGDHSARSVRHNLRVMVAGGDGTVGWVLGCLGDLYVQNREPVPPVAVIPLGTGNDLSRSFGWGASFSFSWKAAAKRSLYKAIFGSVSCLDSWHVVVSMPEDAEEEEEELDLPHSLRHLGECTFYDDGTAEGELPETVSCFDGVFYNYFSIGMDAQVAYGFHHLRDEKPFLASGPLSNKLIYAGYTCKQGWFFTQCISDPELRCGADALSILIVRAIVALNLHNYASGRNPWGHLKPEYLEKRGFVEAQSDDGLLEIFGLKQGWHASLVMVELISAKHIAQAAAIRIEIKGGQWRDAYMQMDGEPWKQPLSSEYSTFVDIKKVPYPSLIINGGDR</sequence>
<dbReference type="InterPro" id="IPR016064">
    <property type="entry name" value="NAD/diacylglycerol_kinase_sf"/>
</dbReference>
<feature type="compositionally biased region" description="Basic and acidic residues" evidence="8">
    <location>
        <begin position="107"/>
        <end position="116"/>
    </location>
</feature>
<dbReference type="Pfam" id="PF00781">
    <property type="entry name" value="DAGK_cat"/>
    <property type="match status" value="1"/>
</dbReference>
<gene>
    <name evidence="10" type="primary">ga27753</name>
    <name evidence="10" type="ORF">PR202_ga27753</name>
</gene>
<accession>A0AAV5DGT3</accession>
<dbReference type="InterPro" id="IPR001206">
    <property type="entry name" value="Diacylglycerol_kinase_cat_dom"/>
</dbReference>
<dbReference type="EC" id="2.7.1.107" evidence="7"/>
<comment type="caution">
    <text evidence="10">The sequence shown here is derived from an EMBL/GenBank/DDBJ whole genome shotgun (WGS) entry which is preliminary data.</text>
</comment>
<dbReference type="SUPFAM" id="SSF48452">
    <property type="entry name" value="TPR-like"/>
    <property type="match status" value="2"/>
</dbReference>
<keyword evidence="7" id="KW-0808">Transferase</keyword>
<dbReference type="AlphaFoldDB" id="A0AAV5DGT3"/>
<evidence type="ECO:0000256" key="3">
    <source>
        <dbReference type="ARBA" id="ARBA00022737"/>
    </source>
</evidence>
<evidence type="ECO:0000256" key="2">
    <source>
        <dbReference type="ARBA" id="ARBA00009280"/>
    </source>
</evidence>
<dbReference type="Gene3D" id="2.60.200.40">
    <property type="match status" value="1"/>
</dbReference>
<keyword evidence="5" id="KW-0346">Stress response</keyword>
<dbReference type="InterPro" id="IPR017438">
    <property type="entry name" value="ATP-NAD_kinase_N"/>
</dbReference>
<dbReference type="Pfam" id="PF20431">
    <property type="entry name" value="E_motif"/>
    <property type="match status" value="1"/>
</dbReference>
<protein>
    <recommendedName>
        <fullName evidence="7">Diacylglycerol kinase</fullName>
        <shortName evidence="7">DAG kinase</shortName>
        <ecNumber evidence="7">2.7.1.107</ecNumber>
    </recommendedName>
</protein>
<dbReference type="InterPro" id="IPR011990">
    <property type="entry name" value="TPR-like_helical_dom_sf"/>
</dbReference>
<keyword evidence="7" id="KW-0418">Kinase</keyword>
<comment type="similarity">
    <text evidence="1">Belongs to the PPR family. PCMP-H subfamily.</text>
</comment>
<dbReference type="GO" id="GO:0009451">
    <property type="term" value="P:RNA modification"/>
    <property type="evidence" value="ECO:0007669"/>
    <property type="project" value="InterPro"/>
</dbReference>
<dbReference type="GO" id="GO:0003723">
    <property type="term" value="F:RNA binding"/>
    <property type="evidence" value="ECO:0007669"/>
    <property type="project" value="InterPro"/>
</dbReference>
<keyword evidence="7" id="KW-0547">Nucleotide-binding</keyword>
<evidence type="ECO:0000256" key="8">
    <source>
        <dbReference type="SAM" id="MobiDB-lite"/>
    </source>
</evidence>
<feature type="repeat" description="PPR" evidence="6">
    <location>
        <begin position="382"/>
        <end position="412"/>
    </location>
</feature>
<dbReference type="PROSITE" id="PS50146">
    <property type="entry name" value="DAGK"/>
    <property type="match status" value="1"/>
</dbReference>
<dbReference type="InterPro" id="IPR046848">
    <property type="entry name" value="E_motif"/>
</dbReference>
<dbReference type="PANTHER" id="PTHR47926">
    <property type="entry name" value="PENTATRICOPEPTIDE REPEAT-CONTAINING PROTEIN"/>
    <property type="match status" value="1"/>
</dbReference>
<evidence type="ECO:0000313" key="10">
    <source>
        <dbReference type="EMBL" id="GJN09722.1"/>
    </source>
</evidence>
<dbReference type="GO" id="GO:0007200">
    <property type="term" value="P:phospholipase C-activating G protein-coupled receptor signaling pathway"/>
    <property type="evidence" value="ECO:0007669"/>
    <property type="project" value="InterPro"/>
</dbReference>
<dbReference type="FunFam" id="1.25.40.10:FF:000333">
    <property type="entry name" value="Pentatricopeptide repeat-containing protein"/>
    <property type="match status" value="1"/>
</dbReference>
<dbReference type="Proteomes" id="UP001054889">
    <property type="component" value="Unassembled WGS sequence"/>
</dbReference>
<comment type="similarity">
    <text evidence="2 7">Belongs to the eukaryotic diacylglycerol kinase family.</text>
</comment>
<dbReference type="SUPFAM" id="SSF111331">
    <property type="entry name" value="NAD kinase/diacylglycerol kinase-like"/>
    <property type="match status" value="1"/>
</dbReference>